<reference evidence="3 4" key="1">
    <citation type="submission" date="2016-02" db="EMBL/GenBank/DDBJ databases">
        <title>Biosynthesis of antibiotic leucinostatins and their inhibition on Phytophthora in bio-control Purpureocillium lilacinum.</title>
        <authorList>
            <person name="Wang G."/>
            <person name="Liu Z."/>
            <person name="Lin R."/>
            <person name="Li E."/>
            <person name="Mao Z."/>
            <person name="Ling J."/>
            <person name="Yin W."/>
            <person name="Xie B."/>
        </authorList>
    </citation>
    <scope>NUCLEOTIDE SEQUENCE [LARGE SCALE GENOMIC DNA]</scope>
    <source>
        <strain evidence="2">PLBJ-1</strain>
        <strain evidence="3">PLFJ-1</strain>
    </source>
</reference>
<accession>A0A179GTE3</accession>
<proteinExistence type="predicted"/>
<dbReference type="EMBL" id="LSBI01000009">
    <property type="protein sequence ID" value="OAQ81216.1"/>
    <property type="molecule type" value="Genomic_DNA"/>
</dbReference>
<evidence type="ECO:0000313" key="3">
    <source>
        <dbReference type="EMBL" id="OAQ81216.1"/>
    </source>
</evidence>
<evidence type="ECO:0000256" key="1">
    <source>
        <dbReference type="SAM" id="SignalP"/>
    </source>
</evidence>
<dbReference type="AlphaFoldDB" id="A0A179GTE3"/>
<keyword evidence="1" id="KW-0732">Signal</keyword>
<name>A0A179GTE3_PURLI</name>
<protein>
    <submittedName>
        <fullName evidence="3">Uncharacterized protein</fullName>
    </submittedName>
</protein>
<dbReference type="Proteomes" id="UP000078240">
    <property type="component" value="Unassembled WGS sequence"/>
</dbReference>
<comment type="caution">
    <text evidence="3">The sequence shown here is derived from an EMBL/GenBank/DDBJ whole genome shotgun (WGS) entry which is preliminary data.</text>
</comment>
<feature type="signal peptide" evidence="1">
    <location>
        <begin position="1"/>
        <end position="20"/>
    </location>
</feature>
<evidence type="ECO:0000313" key="2">
    <source>
        <dbReference type="EMBL" id="OAQ75590.1"/>
    </source>
</evidence>
<organism evidence="3 4">
    <name type="scientific">Purpureocillium lilacinum</name>
    <name type="common">Paecilomyces lilacinus</name>
    <dbReference type="NCBI Taxonomy" id="33203"/>
    <lineage>
        <taxon>Eukaryota</taxon>
        <taxon>Fungi</taxon>
        <taxon>Dikarya</taxon>
        <taxon>Ascomycota</taxon>
        <taxon>Pezizomycotina</taxon>
        <taxon>Sordariomycetes</taxon>
        <taxon>Hypocreomycetidae</taxon>
        <taxon>Hypocreales</taxon>
        <taxon>Ophiocordycipitaceae</taxon>
        <taxon>Purpureocillium</taxon>
    </lineage>
</organism>
<dbReference type="EMBL" id="LSBH01000008">
    <property type="protein sequence ID" value="OAQ75590.1"/>
    <property type="molecule type" value="Genomic_DNA"/>
</dbReference>
<feature type="chain" id="PRO_5008872781" evidence="1">
    <location>
        <begin position="21"/>
        <end position="54"/>
    </location>
</feature>
<sequence>MFTAGLGGGWLLWTARQSAATRCSETGYYHRTHAKIMLLSHSELISDVLALGCP</sequence>
<evidence type="ECO:0000313" key="4">
    <source>
        <dbReference type="Proteomes" id="UP000078340"/>
    </source>
</evidence>
<dbReference type="Proteomes" id="UP000078340">
    <property type="component" value="Unassembled WGS sequence"/>
</dbReference>
<gene>
    <name evidence="2" type="ORF">VFPBJ_09563</name>
    <name evidence="3" type="ORF">VFPFJ_09671</name>
</gene>